<name>A0A3B1DHQ5_9ZZZZ</name>
<dbReference type="Gene3D" id="3.60.15.10">
    <property type="entry name" value="Ribonuclease Z/Hydroxyacylglutathione hydrolase-like"/>
    <property type="match status" value="1"/>
</dbReference>
<dbReference type="InterPro" id="IPR036866">
    <property type="entry name" value="RibonucZ/Hydroxyglut_hydro"/>
</dbReference>
<protein>
    <submittedName>
        <fullName evidence="1">Uncharacterized protein</fullName>
    </submittedName>
</protein>
<sequence>MILRSPNAQFLHGDLERRGFVYEATEICKNGESLSLQTAGHLRVVFLGTGSAFAKRHRQSNILIIQGDHHVLVDCGTQGPQALVDVGLDVAQVRCFLPTHSHADHIGGLEEVGLTHRYFYKNSKPEMILLADYEKELWTKSLAGGMEYCESKQGRPLELADFFSIRRPSPADDSCGLVWNYQHGPIEISIMRTRHFPDTAASIEESQWCCGVCINQRVWISGDTMFDAQYPTEYANSTEVLFHDCQLFEGGVHASYHELMTLPESVRAKMFLYHYGDNWDQPQTWTKNNDGFTGKPVEDGFLGWTRQQIAYDFF</sequence>
<dbReference type="AlphaFoldDB" id="A0A3B1DHQ5"/>
<dbReference type="Pfam" id="PF23023">
    <property type="entry name" value="Anti-Pycsar_Apyc1"/>
    <property type="match status" value="1"/>
</dbReference>
<dbReference type="GO" id="GO:0016787">
    <property type="term" value="F:hydrolase activity"/>
    <property type="evidence" value="ECO:0007669"/>
    <property type="project" value="UniProtKB-KW"/>
</dbReference>
<organism evidence="1">
    <name type="scientific">hydrothermal vent metagenome</name>
    <dbReference type="NCBI Taxonomy" id="652676"/>
    <lineage>
        <taxon>unclassified sequences</taxon>
        <taxon>metagenomes</taxon>
        <taxon>ecological metagenomes</taxon>
    </lineage>
</organism>
<dbReference type="EMBL" id="UOGG01000146">
    <property type="protein sequence ID" value="VAX31225.1"/>
    <property type="molecule type" value="Genomic_DNA"/>
</dbReference>
<reference evidence="1" key="1">
    <citation type="submission" date="2018-06" db="EMBL/GenBank/DDBJ databases">
        <authorList>
            <person name="Zhirakovskaya E."/>
        </authorList>
    </citation>
    <scope>NUCLEOTIDE SEQUENCE</scope>
</reference>
<accession>A0A3B1DHQ5</accession>
<dbReference type="SUPFAM" id="SSF56281">
    <property type="entry name" value="Metallo-hydrolase/oxidoreductase"/>
    <property type="match status" value="1"/>
</dbReference>
<proteinExistence type="predicted"/>
<evidence type="ECO:0000313" key="1">
    <source>
        <dbReference type="EMBL" id="VAX31225.1"/>
    </source>
</evidence>
<gene>
    <name evidence="1" type="ORF">MNBD_NITROSPINAE05-1219</name>
</gene>
<dbReference type="GO" id="GO:0046872">
    <property type="term" value="F:metal ion binding"/>
    <property type="evidence" value="ECO:0007669"/>
    <property type="project" value="UniProtKB-KW"/>
</dbReference>